<dbReference type="Gene3D" id="1.10.10.10">
    <property type="entry name" value="Winged helix-like DNA-binding domain superfamily/Winged helix DNA-binding domain"/>
    <property type="match status" value="1"/>
</dbReference>
<dbReference type="EMBL" id="FUYQ01000011">
    <property type="protein sequence ID" value="SKB56158.1"/>
    <property type="molecule type" value="Genomic_DNA"/>
</dbReference>
<dbReference type="AlphaFoldDB" id="A0A1T5C9N2"/>
<dbReference type="GO" id="GO:0003677">
    <property type="term" value="F:DNA binding"/>
    <property type="evidence" value="ECO:0007669"/>
    <property type="project" value="UniProtKB-KW"/>
</dbReference>
<dbReference type="SUPFAM" id="SSF46785">
    <property type="entry name" value="Winged helix' DNA-binding domain"/>
    <property type="match status" value="1"/>
</dbReference>
<organism evidence="5 6">
    <name type="scientific">Parabacteroides chartae</name>
    <dbReference type="NCBI Taxonomy" id="1037355"/>
    <lineage>
        <taxon>Bacteria</taxon>
        <taxon>Pseudomonadati</taxon>
        <taxon>Bacteroidota</taxon>
        <taxon>Bacteroidia</taxon>
        <taxon>Bacteroidales</taxon>
        <taxon>Tannerellaceae</taxon>
        <taxon>Parabacteroides</taxon>
    </lineage>
</organism>
<evidence type="ECO:0000313" key="6">
    <source>
        <dbReference type="Proteomes" id="UP000190852"/>
    </source>
</evidence>
<gene>
    <name evidence="5" type="ORF">SAMN05660349_01766</name>
</gene>
<evidence type="ECO:0000256" key="3">
    <source>
        <dbReference type="ARBA" id="ARBA00023163"/>
    </source>
</evidence>
<protein>
    <submittedName>
        <fullName evidence="5">Transcriptional regulator, HxlR family</fullName>
    </submittedName>
</protein>
<keyword evidence="6" id="KW-1185">Reference proteome</keyword>
<feature type="domain" description="HTH hxlR-type" evidence="4">
    <location>
        <begin position="57"/>
        <end position="155"/>
    </location>
</feature>
<evidence type="ECO:0000313" key="5">
    <source>
        <dbReference type="EMBL" id="SKB56158.1"/>
    </source>
</evidence>
<dbReference type="Proteomes" id="UP000190852">
    <property type="component" value="Unassembled WGS sequence"/>
</dbReference>
<dbReference type="InterPro" id="IPR002577">
    <property type="entry name" value="HTH_HxlR"/>
</dbReference>
<keyword evidence="1" id="KW-0805">Transcription regulation</keyword>
<keyword evidence="3" id="KW-0804">Transcription</keyword>
<dbReference type="GO" id="GO:0006355">
    <property type="term" value="P:regulation of DNA-templated transcription"/>
    <property type="evidence" value="ECO:0007669"/>
    <property type="project" value="UniProtKB-ARBA"/>
</dbReference>
<sequence>MVNLYKMDVSKSLNSYICYAKKLTIVCICNRLRKGNIKISGNEKVTIMVKSGKKINCPVTASIELIGGKWKTIILYSLLSGTRRFGEIAVRIPDISRKVLTEQLKELESDGLILREQYKEIPPRVEYSLTDLGKSLSPVFRELEIWGTENLLSKE</sequence>
<evidence type="ECO:0000256" key="1">
    <source>
        <dbReference type="ARBA" id="ARBA00023015"/>
    </source>
</evidence>
<dbReference type="CDD" id="cd00090">
    <property type="entry name" value="HTH_ARSR"/>
    <property type="match status" value="1"/>
</dbReference>
<dbReference type="PANTHER" id="PTHR33204:SF29">
    <property type="entry name" value="TRANSCRIPTIONAL REGULATOR"/>
    <property type="match status" value="1"/>
</dbReference>
<keyword evidence="2" id="KW-0238">DNA-binding</keyword>
<reference evidence="6" key="1">
    <citation type="submission" date="2017-02" db="EMBL/GenBank/DDBJ databases">
        <authorList>
            <person name="Varghese N."/>
            <person name="Submissions S."/>
        </authorList>
    </citation>
    <scope>NUCLEOTIDE SEQUENCE [LARGE SCALE GENOMIC DNA]</scope>
    <source>
        <strain evidence="6">DSM 24967</strain>
    </source>
</reference>
<name>A0A1T5C9N2_9BACT</name>
<evidence type="ECO:0000259" key="4">
    <source>
        <dbReference type="PROSITE" id="PS51118"/>
    </source>
</evidence>
<accession>A0A1T5C9N2</accession>
<proteinExistence type="predicted"/>
<evidence type="ECO:0000256" key="2">
    <source>
        <dbReference type="ARBA" id="ARBA00023125"/>
    </source>
</evidence>
<dbReference type="InterPro" id="IPR011991">
    <property type="entry name" value="ArsR-like_HTH"/>
</dbReference>
<dbReference type="InterPro" id="IPR036390">
    <property type="entry name" value="WH_DNA-bd_sf"/>
</dbReference>
<dbReference type="Pfam" id="PF01638">
    <property type="entry name" value="HxlR"/>
    <property type="match status" value="1"/>
</dbReference>
<dbReference type="InterPro" id="IPR036388">
    <property type="entry name" value="WH-like_DNA-bd_sf"/>
</dbReference>
<dbReference type="PANTHER" id="PTHR33204">
    <property type="entry name" value="TRANSCRIPTIONAL REGULATOR, MARR FAMILY"/>
    <property type="match status" value="1"/>
</dbReference>
<dbReference type="PROSITE" id="PS51118">
    <property type="entry name" value="HTH_HXLR"/>
    <property type="match status" value="1"/>
</dbReference>